<dbReference type="Proteomes" id="UP000729402">
    <property type="component" value="Unassembled WGS sequence"/>
</dbReference>
<comment type="caution">
    <text evidence="1">The sequence shown here is derived from an EMBL/GenBank/DDBJ whole genome shotgun (WGS) entry which is preliminary data.</text>
</comment>
<protein>
    <submittedName>
        <fullName evidence="1">Uncharacterized protein</fullName>
    </submittedName>
</protein>
<reference evidence="1" key="1">
    <citation type="journal article" date="2021" name="bioRxiv">
        <title>Whole Genome Assembly and Annotation of Northern Wild Rice, Zizania palustris L., Supports a Whole Genome Duplication in the Zizania Genus.</title>
        <authorList>
            <person name="Haas M."/>
            <person name="Kono T."/>
            <person name="Macchietto M."/>
            <person name="Millas R."/>
            <person name="McGilp L."/>
            <person name="Shao M."/>
            <person name="Duquette J."/>
            <person name="Hirsch C.N."/>
            <person name="Kimball J."/>
        </authorList>
    </citation>
    <scope>NUCLEOTIDE SEQUENCE</scope>
    <source>
        <tissue evidence="1">Fresh leaf tissue</tissue>
    </source>
</reference>
<name>A0A8J5RVE6_ZIZPA</name>
<proteinExistence type="predicted"/>
<evidence type="ECO:0000313" key="2">
    <source>
        <dbReference type="Proteomes" id="UP000729402"/>
    </source>
</evidence>
<dbReference type="EMBL" id="JAAALK010000286">
    <property type="protein sequence ID" value="KAG8063590.1"/>
    <property type="molecule type" value="Genomic_DNA"/>
</dbReference>
<sequence length="109" mass="12347">MLDSSFLFAFTGDHISILDLYLLKNLAVPTIYIFNVYPANVLFTAIIMLHIVNHLFVCGCCGCHTIALMMGDRYYQSYTSSHKQSSHLSGTENRDLYFTDNKITMPVAQ</sequence>
<keyword evidence="2" id="KW-1185">Reference proteome</keyword>
<reference evidence="1" key="2">
    <citation type="submission" date="2021-02" db="EMBL/GenBank/DDBJ databases">
        <authorList>
            <person name="Kimball J.A."/>
            <person name="Haas M.W."/>
            <person name="Macchietto M."/>
            <person name="Kono T."/>
            <person name="Duquette J."/>
            <person name="Shao M."/>
        </authorList>
    </citation>
    <scope>NUCLEOTIDE SEQUENCE</scope>
    <source>
        <tissue evidence="1">Fresh leaf tissue</tissue>
    </source>
</reference>
<accession>A0A8J5RVE6</accession>
<evidence type="ECO:0000313" key="1">
    <source>
        <dbReference type="EMBL" id="KAG8063590.1"/>
    </source>
</evidence>
<gene>
    <name evidence="1" type="ORF">GUJ93_ZPchr0003g16709</name>
</gene>
<organism evidence="1 2">
    <name type="scientific">Zizania palustris</name>
    <name type="common">Northern wild rice</name>
    <dbReference type="NCBI Taxonomy" id="103762"/>
    <lineage>
        <taxon>Eukaryota</taxon>
        <taxon>Viridiplantae</taxon>
        <taxon>Streptophyta</taxon>
        <taxon>Embryophyta</taxon>
        <taxon>Tracheophyta</taxon>
        <taxon>Spermatophyta</taxon>
        <taxon>Magnoliopsida</taxon>
        <taxon>Liliopsida</taxon>
        <taxon>Poales</taxon>
        <taxon>Poaceae</taxon>
        <taxon>BOP clade</taxon>
        <taxon>Oryzoideae</taxon>
        <taxon>Oryzeae</taxon>
        <taxon>Zizaniinae</taxon>
        <taxon>Zizania</taxon>
    </lineage>
</organism>
<dbReference type="AlphaFoldDB" id="A0A8J5RVE6"/>